<proteinExistence type="predicted"/>
<dbReference type="RefSeq" id="WP_053603684.1">
    <property type="nucleotide sequence ID" value="NZ_CP012600.1"/>
</dbReference>
<protein>
    <submittedName>
        <fullName evidence="1">Uncharacterized protein</fullName>
    </submittedName>
</protein>
<gene>
    <name evidence="1" type="ORF">AM592_10055</name>
</gene>
<dbReference type="EMBL" id="CP012600">
    <property type="protein sequence ID" value="ALC81910.1"/>
    <property type="molecule type" value="Genomic_DNA"/>
</dbReference>
<accession>A0A0M4FR66</accession>
<dbReference type="Proteomes" id="UP000067625">
    <property type="component" value="Chromosome"/>
</dbReference>
<reference evidence="2" key="1">
    <citation type="submission" date="2015-08" db="EMBL/GenBank/DDBJ databases">
        <title>Genome sequencing project for genomic taxonomy and phylogenomics of Bacillus-like bacteria.</title>
        <authorList>
            <person name="Liu B."/>
            <person name="Wang J."/>
            <person name="Zhu Y."/>
            <person name="Liu G."/>
            <person name="Chen Q."/>
            <person name="Chen Z."/>
            <person name="Lan J."/>
            <person name="Che J."/>
            <person name="Ge C."/>
            <person name="Shi H."/>
            <person name="Pan Z."/>
            <person name="Liu X."/>
        </authorList>
    </citation>
    <scope>NUCLEOTIDE SEQUENCE [LARGE SCALE GENOMIC DNA]</scope>
    <source>
        <strain evidence="2">FJAT-4402</strain>
    </source>
</reference>
<evidence type="ECO:0000313" key="1">
    <source>
        <dbReference type="EMBL" id="ALC81910.1"/>
    </source>
</evidence>
<evidence type="ECO:0000313" key="2">
    <source>
        <dbReference type="Proteomes" id="UP000067625"/>
    </source>
</evidence>
<dbReference type="OrthoDB" id="983149at2"/>
<name>A0A0M4FR66_9BACI</name>
<dbReference type="STRING" id="1441095.AM592_10055"/>
<sequence length="356" mass="40819">MGLKTRKSFNITPETRFHANSKSIGVTSSLKPLRYSVHSRSHGGETAEIRSSSNCSVKTLEFHQSKEIADVKMNRERYSELEKAKLAVNKLNRIHSIHHIAEDHINWPEVRDSIPPYNKPKGEIGPLETKALAQLNKYKPKLLTRLLGRYGKKLQALKENVYRSRDIDIIEYQSWVRDIRFASKVISGDVDTYFRVIKEFAPFDDMLKYGSAFVVSAVNAKVMEIEFDVFSEKTFTQSGKLLSSEMPEDTFINLQKEYVCNSVFRIAREMFALLPLKVVYIHVVDSVVNMAADVEEKKIILSARIDKDSLNELEFDRINCFDSLSNFNCHIDFNHASGFHEVDKLFVSEPEVKSAK</sequence>
<dbReference type="AlphaFoldDB" id="A0A0M4FR66"/>
<dbReference type="PATRIC" id="fig|1441095.3.peg.2213"/>
<keyword evidence="2" id="KW-1185">Reference proteome</keyword>
<organism evidence="1 2">
    <name type="scientific">Bacillus gobiensis</name>
    <dbReference type="NCBI Taxonomy" id="1441095"/>
    <lineage>
        <taxon>Bacteria</taxon>
        <taxon>Bacillati</taxon>
        <taxon>Bacillota</taxon>
        <taxon>Bacilli</taxon>
        <taxon>Bacillales</taxon>
        <taxon>Bacillaceae</taxon>
        <taxon>Bacillus</taxon>
    </lineage>
</organism>
<reference evidence="1 2" key="2">
    <citation type="journal article" date="2016" name="Int. J. Syst. Evol. Microbiol.">
        <title>Bacillus gobiensis sp. nov., isolated from a soil sample.</title>
        <authorList>
            <person name="Liu B."/>
            <person name="Liu G.H."/>
            <person name="Cetin S."/>
            <person name="Schumann P."/>
            <person name="Pan Z.Z."/>
            <person name="Chen Q.Q."/>
        </authorList>
    </citation>
    <scope>NUCLEOTIDE SEQUENCE [LARGE SCALE GENOMIC DNA]</scope>
    <source>
        <strain evidence="1 2">FJAT-4402</strain>
    </source>
</reference>